<dbReference type="AlphaFoldDB" id="A0A6A7B5N2"/>
<gene>
    <name evidence="7" type="ORF">T440DRAFT_499111</name>
</gene>
<evidence type="ECO:0000259" key="6">
    <source>
        <dbReference type="PROSITE" id="PS51387"/>
    </source>
</evidence>
<keyword evidence="8" id="KW-1185">Reference proteome</keyword>
<dbReference type="InterPro" id="IPR006094">
    <property type="entry name" value="Oxid_FAD_bind_N"/>
</dbReference>
<reference evidence="7" key="1">
    <citation type="submission" date="2020-01" db="EMBL/GenBank/DDBJ databases">
        <authorList>
            <consortium name="DOE Joint Genome Institute"/>
            <person name="Haridas S."/>
            <person name="Albert R."/>
            <person name="Binder M."/>
            <person name="Bloem J."/>
            <person name="Labutti K."/>
            <person name="Salamov A."/>
            <person name="Andreopoulos B."/>
            <person name="Baker S.E."/>
            <person name="Barry K."/>
            <person name="Bills G."/>
            <person name="Bluhm B.H."/>
            <person name="Cannon C."/>
            <person name="Castanera R."/>
            <person name="Culley D.E."/>
            <person name="Daum C."/>
            <person name="Ezra D."/>
            <person name="Gonzalez J.B."/>
            <person name="Henrissat B."/>
            <person name="Kuo A."/>
            <person name="Liang C."/>
            <person name="Lipzen A."/>
            <person name="Lutzoni F."/>
            <person name="Magnuson J."/>
            <person name="Mondo S."/>
            <person name="Nolan M."/>
            <person name="Ohm R."/>
            <person name="Pangilinan J."/>
            <person name="Park H.-J."/>
            <person name="Ramirez L."/>
            <person name="Alfaro M."/>
            <person name="Sun H."/>
            <person name="Tritt A."/>
            <person name="Yoshinaga Y."/>
            <person name="Zwiers L.-H."/>
            <person name="Turgeon B.G."/>
            <person name="Goodwin S.B."/>
            <person name="Spatafora J.W."/>
            <person name="Crous P.W."/>
            <person name="Grigoriev I.V."/>
        </authorList>
    </citation>
    <scope>NUCLEOTIDE SEQUENCE</scope>
    <source>
        <strain evidence="7">IPT5</strain>
    </source>
</reference>
<comment type="similarity">
    <text evidence="1">Belongs to the oxygen-dependent FAD-linked oxidoreductase family.</text>
</comment>
<dbReference type="PANTHER" id="PTHR42973:SF34">
    <property type="entry name" value="FAD BINDING DOMAIN PROTEIN (AFU_ORTHOLOGUE AFUA_3G02770)"/>
    <property type="match status" value="1"/>
</dbReference>
<dbReference type="PROSITE" id="PS51387">
    <property type="entry name" value="FAD_PCMH"/>
    <property type="match status" value="1"/>
</dbReference>
<evidence type="ECO:0000313" key="7">
    <source>
        <dbReference type="EMBL" id="KAF2850564.1"/>
    </source>
</evidence>
<name>A0A6A7B5N2_9PLEO</name>
<feature type="signal peptide" evidence="5">
    <location>
        <begin position="1"/>
        <end position="16"/>
    </location>
</feature>
<accession>A0A6A7B5N2</accession>
<dbReference type="GO" id="GO:0071949">
    <property type="term" value="F:FAD binding"/>
    <property type="evidence" value="ECO:0007669"/>
    <property type="project" value="InterPro"/>
</dbReference>
<evidence type="ECO:0000256" key="5">
    <source>
        <dbReference type="SAM" id="SignalP"/>
    </source>
</evidence>
<keyword evidence="2" id="KW-0285">Flavoprotein</keyword>
<feature type="domain" description="FAD-binding PCMH-type" evidence="6">
    <location>
        <begin position="85"/>
        <end position="256"/>
    </location>
</feature>
<dbReference type="Gene3D" id="3.30.465.10">
    <property type="match status" value="1"/>
</dbReference>
<dbReference type="GO" id="GO:0016491">
    <property type="term" value="F:oxidoreductase activity"/>
    <property type="evidence" value="ECO:0007669"/>
    <property type="project" value="UniProtKB-KW"/>
</dbReference>
<organism evidence="7 8">
    <name type="scientific">Plenodomus tracheiphilus IPT5</name>
    <dbReference type="NCBI Taxonomy" id="1408161"/>
    <lineage>
        <taxon>Eukaryota</taxon>
        <taxon>Fungi</taxon>
        <taxon>Dikarya</taxon>
        <taxon>Ascomycota</taxon>
        <taxon>Pezizomycotina</taxon>
        <taxon>Dothideomycetes</taxon>
        <taxon>Pleosporomycetidae</taxon>
        <taxon>Pleosporales</taxon>
        <taxon>Pleosporineae</taxon>
        <taxon>Leptosphaeriaceae</taxon>
        <taxon>Plenodomus</taxon>
    </lineage>
</organism>
<sequence length="524" mass="56752">MRIPYALLIGSVLAEATSLDQFEQPDFDIKKALLENGKRNDSACSDRCAKACHTLLAVFGDAKVEMQGETAYSTVIDYFWADQQKEASPRCVFKPETALDVSTQILISRYTGCPFAVRSGGHAPFKGASSTNGGITTTFEKMKGIALSQDKKIVSVEPGNLWLDVYTSLAKENLAVVGGRVSDIGVGGLTTGGGLSFFSNQYGWACDNVASFEVVTASGRIVTASPTSYPDLYKGLRGGGNNLAIVTRFDLQTFAHGPQMFGGTRQFMNTSFPGAIDAFVNLGNNAAADPKAAQFLSTGLAGPGLEVAIAQLEHADPIANASIFEEWRNVPAFNDTTAITTLTTLTEQLRFSTPKGFRQTGWTASSKLDKAMVEFGFKVTFEEFGKIQDVAGVLAATTFQVITVPQLNRMQNNGGNTLGLSPSDGPILLVDLSVRWSKVEDDARIMKACANVIKRMLAEAKRTGKEQSYLYMNYASEYQDVIANYGKSASTLRNVARKYDPTKFFQTNQPGYFKLQGPPNVNWP</sequence>
<keyword evidence="4" id="KW-0560">Oxidoreductase</keyword>
<keyword evidence="5" id="KW-0732">Signal</keyword>
<dbReference type="InterPro" id="IPR036318">
    <property type="entry name" value="FAD-bd_PCMH-like_sf"/>
</dbReference>
<keyword evidence="3" id="KW-0274">FAD</keyword>
<evidence type="ECO:0000313" key="8">
    <source>
        <dbReference type="Proteomes" id="UP000799423"/>
    </source>
</evidence>
<dbReference type="OrthoDB" id="2151789at2759"/>
<dbReference type="InterPro" id="IPR050416">
    <property type="entry name" value="FAD-linked_Oxidoreductase"/>
</dbReference>
<dbReference type="InterPro" id="IPR016166">
    <property type="entry name" value="FAD-bd_PCMH"/>
</dbReference>
<dbReference type="EMBL" id="MU006306">
    <property type="protein sequence ID" value="KAF2850564.1"/>
    <property type="molecule type" value="Genomic_DNA"/>
</dbReference>
<dbReference type="Pfam" id="PF01565">
    <property type="entry name" value="FAD_binding_4"/>
    <property type="match status" value="1"/>
</dbReference>
<feature type="chain" id="PRO_5025594044" evidence="5">
    <location>
        <begin position="17"/>
        <end position="524"/>
    </location>
</feature>
<proteinExistence type="inferred from homology"/>
<evidence type="ECO:0000256" key="3">
    <source>
        <dbReference type="ARBA" id="ARBA00022827"/>
    </source>
</evidence>
<protein>
    <submittedName>
        <fullName evidence="7">FAD-binding domain-containing protein</fullName>
    </submittedName>
</protein>
<evidence type="ECO:0000256" key="4">
    <source>
        <dbReference type="ARBA" id="ARBA00023002"/>
    </source>
</evidence>
<dbReference type="PANTHER" id="PTHR42973">
    <property type="entry name" value="BINDING OXIDOREDUCTASE, PUTATIVE (AFU_ORTHOLOGUE AFUA_1G17690)-RELATED"/>
    <property type="match status" value="1"/>
</dbReference>
<evidence type="ECO:0000256" key="1">
    <source>
        <dbReference type="ARBA" id="ARBA00005466"/>
    </source>
</evidence>
<dbReference type="InterPro" id="IPR016169">
    <property type="entry name" value="FAD-bd_PCMH_sub2"/>
</dbReference>
<dbReference type="SUPFAM" id="SSF56176">
    <property type="entry name" value="FAD-binding/transporter-associated domain-like"/>
    <property type="match status" value="1"/>
</dbReference>
<evidence type="ECO:0000256" key="2">
    <source>
        <dbReference type="ARBA" id="ARBA00022630"/>
    </source>
</evidence>
<dbReference type="Proteomes" id="UP000799423">
    <property type="component" value="Unassembled WGS sequence"/>
</dbReference>